<evidence type="ECO:0000256" key="1">
    <source>
        <dbReference type="SAM" id="MobiDB-lite"/>
    </source>
</evidence>
<dbReference type="OrthoDB" id="10653500at2759"/>
<evidence type="ECO:0000313" key="2">
    <source>
        <dbReference type="EMBL" id="CAE8626500.1"/>
    </source>
</evidence>
<dbReference type="EMBL" id="CAJNNV010028979">
    <property type="protein sequence ID" value="CAE8626500.1"/>
    <property type="molecule type" value="Genomic_DNA"/>
</dbReference>
<dbReference type="AlphaFoldDB" id="A0A813KUR2"/>
<dbReference type="EMBL" id="CAJNNW010032295">
    <property type="protein sequence ID" value="CAE8712262.1"/>
    <property type="molecule type" value="Genomic_DNA"/>
</dbReference>
<name>A0A813KUR2_POLGL</name>
<proteinExistence type="predicted"/>
<evidence type="ECO:0000313" key="5">
    <source>
        <dbReference type="Proteomes" id="UP000654075"/>
    </source>
</evidence>
<sequence>FFAKDKSRWKISEELGHTSNYAFLKVKDGGKSSPDEVGPEQQWTFFDGKEAGWQQDPDFRCVKLEGGVKRSKKEEDEVKKEEGEAKVKKEAGKTDDDSSDSASSSDEESDSEASDSSAGSGGSASSGSGAEAKAAAPVAASSAALPVGASQQTGGLAVAASARPTSRACAKMLVRAGLRCSCHFAYVRECPRSSALGART</sequence>
<feature type="non-terminal residue" evidence="3">
    <location>
        <position position="1"/>
    </location>
</feature>
<reference evidence="3" key="1">
    <citation type="submission" date="2021-02" db="EMBL/GenBank/DDBJ databases">
        <authorList>
            <person name="Dougan E. K."/>
            <person name="Rhodes N."/>
            <person name="Thang M."/>
            <person name="Chan C."/>
        </authorList>
    </citation>
    <scope>NUCLEOTIDE SEQUENCE</scope>
</reference>
<accession>A0A813KUR2</accession>
<comment type="caution">
    <text evidence="3">The sequence shown here is derived from an EMBL/GenBank/DDBJ whole genome shotgun (WGS) entry which is preliminary data.</text>
</comment>
<keyword evidence="5" id="KW-1185">Reference proteome</keyword>
<dbReference type="OMA" id="FAYVREC"/>
<dbReference type="Proteomes" id="UP000654075">
    <property type="component" value="Unassembled WGS sequence"/>
</dbReference>
<protein>
    <submittedName>
        <fullName evidence="3">Uncharacterized protein</fullName>
    </submittedName>
</protein>
<feature type="region of interest" description="Disordered" evidence="1">
    <location>
        <begin position="48"/>
        <end position="144"/>
    </location>
</feature>
<gene>
    <name evidence="2" type="ORF">PGLA1383_LOCUS43428</name>
    <name evidence="3" type="ORF">PGLA2088_LOCUS36953</name>
</gene>
<evidence type="ECO:0000313" key="4">
    <source>
        <dbReference type="Proteomes" id="UP000626109"/>
    </source>
</evidence>
<dbReference type="Proteomes" id="UP000626109">
    <property type="component" value="Unassembled WGS sequence"/>
</dbReference>
<organism evidence="3 4">
    <name type="scientific">Polarella glacialis</name>
    <name type="common">Dinoflagellate</name>
    <dbReference type="NCBI Taxonomy" id="89957"/>
    <lineage>
        <taxon>Eukaryota</taxon>
        <taxon>Sar</taxon>
        <taxon>Alveolata</taxon>
        <taxon>Dinophyceae</taxon>
        <taxon>Suessiales</taxon>
        <taxon>Suessiaceae</taxon>
        <taxon>Polarella</taxon>
    </lineage>
</organism>
<feature type="compositionally biased region" description="Basic and acidic residues" evidence="1">
    <location>
        <begin position="57"/>
        <end position="96"/>
    </location>
</feature>
<feature type="compositionally biased region" description="Low complexity" evidence="1">
    <location>
        <begin position="125"/>
        <end position="144"/>
    </location>
</feature>
<evidence type="ECO:0000313" key="3">
    <source>
        <dbReference type="EMBL" id="CAE8712262.1"/>
    </source>
</evidence>